<evidence type="ECO:0000313" key="2">
    <source>
        <dbReference type="EMBL" id="TQV85075.1"/>
    </source>
</evidence>
<dbReference type="GO" id="GO:0003700">
    <property type="term" value="F:DNA-binding transcription factor activity"/>
    <property type="evidence" value="ECO:0007669"/>
    <property type="project" value="TreeGrafter"/>
</dbReference>
<dbReference type="Proteomes" id="UP000315439">
    <property type="component" value="Unassembled WGS sequence"/>
</dbReference>
<dbReference type="SUPFAM" id="SSF51206">
    <property type="entry name" value="cAMP-binding domain-like"/>
    <property type="match status" value="1"/>
</dbReference>
<dbReference type="SMART" id="SM00100">
    <property type="entry name" value="cNMP"/>
    <property type="match status" value="1"/>
</dbReference>
<keyword evidence="3" id="KW-1185">Reference proteome</keyword>
<organism evidence="2 3">
    <name type="scientific">Aliikangiella coralliicola</name>
    <dbReference type="NCBI Taxonomy" id="2592383"/>
    <lineage>
        <taxon>Bacteria</taxon>
        <taxon>Pseudomonadati</taxon>
        <taxon>Pseudomonadota</taxon>
        <taxon>Gammaproteobacteria</taxon>
        <taxon>Oceanospirillales</taxon>
        <taxon>Pleioneaceae</taxon>
        <taxon>Aliikangiella</taxon>
    </lineage>
</organism>
<dbReference type="OrthoDB" id="9798104at2"/>
<dbReference type="PANTHER" id="PTHR24567:SF76">
    <property type="entry name" value="CYCLIC NUCLEOTIDE-BINDING DOMAIN PROTEIN"/>
    <property type="match status" value="1"/>
</dbReference>
<feature type="domain" description="Cyclic nucleotide-binding" evidence="1">
    <location>
        <begin position="22"/>
        <end position="135"/>
    </location>
</feature>
<sequence length="195" mass="22877">MSRYDSTTFRMLNHHIDAPKVEIERLLDQSKEVAIKANQVLMQADEAPKHFYLVESGLLRAVYVTPDGKEFSKEFYWENDIIFGIRCMLTNQPLPYSVIAVENCALFQLPIATYRELVDRHHEWKNYHIKQVETHLLYKEIKEELLLINSNQQKVEEVYRLFPDFVNRVPAILLATYLGLSPVSLSRIKKRLNLA</sequence>
<dbReference type="AlphaFoldDB" id="A0A545U6H2"/>
<dbReference type="PROSITE" id="PS50042">
    <property type="entry name" value="CNMP_BINDING_3"/>
    <property type="match status" value="1"/>
</dbReference>
<reference evidence="2 3" key="1">
    <citation type="submission" date="2019-07" db="EMBL/GenBank/DDBJ databases">
        <title>Draft genome for Aliikangiella sp. M105.</title>
        <authorList>
            <person name="Wang G."/>
        </authorList>
    </citation>
    <scope>NUCLEOTIDE SEQUENCE [LARGE SCALE GENOMIC DNA]</scope>
    <source>
        <strain evidence="2 3">M105</strain>
    </source>
</reference>
<dbReference type="CDD" id="cd00038">
    <property type="entry name" value="CAP_ED"/>
    <property type="match status" value="1"/>
</dbReference>
<proteinExistence type="predicted"/>
<dbReference type="Pfam" id="PF00027">
    <property type="entry name" value="cNMP_binding"/>
    <property type="match status" value="1"/>
</dbReference>
<dbReference type="Gene3D" id="2.60.120.10">
    <property type="entry name" value="Jelly Rolls"/>
    <property type="match status" value="1"/>
</dbReference>
<evidence type="ECO:0000259" key="1">
    <source>
        <dbReference type="PROSITE" id="PS50042"/>
    </source>
</evidence>
<dbReference type="PANTHER" id="PTHR24567">
    <property type="entry name" value="CRP FAMILY TRANSCRIPTIONAL REGULATORY PROTEIN"/>
    <property type="match status" value="1"/>
</dbReference>
<accession>A0A545U6H2</accession>
<dbReference type="InterPro" id="IPR014710">
    <property type="entry name" value="RmlC-like_jellyroll"/>
</dbReference>
<evidence type="ECO:0000313" key="3">
    <source>
        <dbReference type="Proteomes" id="UP000315439"/>
    </source>
</evidence>
<dbReference type="InterPro" id="IPR050397">
    <property type="entry name" value="Env_Response_Regulators"/>
</dbReference>
<dbReference type="InterPro" id="IPR000595">
    <property type="entry name" value="cNMP-bd_dom"/>
</dbReference>
<gene>
    <name evidence="2" type="ORF">FLL46_22055</name>
</gene>
<comment type="caution">
    <text evidence="2">The sequence shown here is derived from an EMBL/GenBank/DDBJ whole genome shotgun (WGS) entry which is preliminary data.</text>
</comment>
<dbReference type="RefSeq" id="WP_142933784.1">
    <property type="nucleotide sequence ID" value="NZ_ML660169.1"/>
</dbReference>
<dbReference type="EMBL" id="VIKS01000013">
    <property type="protein sequence ID" value="TQV85075.1"/>
    <property type="molecule type" value="Genomic_DNA"/>
</dbReference>
<dbReference type="GO" id="GO:0005829">
    <property type="term" value="C:cytosol"/>
    <property type="evidence" value="ECO:0007669"/>
    <property type="project" value="TreeGrafter"/>
</dbReference>
<name>A0A545U6H2_9GAMM</name>
<dbReference type="InterPro" id="IPR018490">
    <property type="entry name" value="cNMP-bd_dom_sf"/>
</dbReference>
<protein>
    <submittedName>
        <fullName evidence="2">Crp/Fnr family transcriptional regulator</fullName>
    </submittedName>
</protein>